<proteinExistence type="predicted"/>
<gene>
    <name evidence="1" type="ORF">ACFP50_15905</name>
</gene>
<evidence type="ECO:0000313" key="2">
    <source>
        <dbReference type="Proteomes" id="UP001596242"/>
    </source>
</evidence>
<organism evidence="1 2">
    <name type="scientific">Streptomyces pratens</name>
    <dbReference type="NCBI Taxonomy" id="887456"/>
    <lineage>
        <taxon>Bacteria</taxon>
        <taxon>Bacillati</taxon>
        <taxon>Actinomycetota</taxon>
        <taxon>Actinomycetes</taxon>
        <taxon>Kitasatosporales</taxon>
        <taxon>Streptomycetaceae</taxon>
        <taxon>Streptomyces</taxon>
    </lineage>
</organism>
<dbReference type="Pfam" id="PF19787">
    <property type="entry name" value="DUF6271"/>
    <property type="match status" value="1"/>
</dbReference>
<dbReference type="RefSeq" id="WP_386397731.1">
    <property type="nucleotide sequence ID" value="NZ_JBHSPT010000035.1"/>
</dbReference>
<reference evidence="2" key="1">
    <citation type="journal article" date="2019" name="Int. J. Syst. Evol. Microbiol.">
        <title>The Global Catalogue of Microorganisms (GCM) 10K type strain sequencing project: providing services to taxonomists for standard genome sequencing and annotation.</title>
        <authorList>
            <consortium name="The Broad Institute Genomics Platform"/>
            <consortium name="The Broad Institute Genome Sequencing Center for Infectious Disease"/>
            <person name="Wu L."/>
            <person name="Ma J."/>
        </authorList>
    </citation>
    <scope>NUCLEOTIDE SEQUENCE [LARGE SCALE GENOMIC DNA]</scope>
    <source>
        <strain evidence="2">JCM 12763</strain>
    </source>
</reference>
<evidence type="ECO:0000313" key="1">
    <source>
        <dbReference type="EMBL" id="MFC6056898.1"/>
    </source>
</evidence>
<comment type="caution">
    <text evidence="1">The sequence shown here is derived from an EMBL/GenBank/DDBJ whole genome shotgun (WGS) entry which is preliminary data.</text>
</comment>
<protein>
    <submittedName>
        <fullName evidence="1">DUF6271 family protein</fullName>
    </submittedName>
</protein>
<name>A0ABW1LZV8_9ACTN</name>
<sequence>MTGASDVPRRHRVGLALPTNRACSATISAVAAEASYAVREFGVEVHLLILDSSDAPTVSAHARTVAGLPVVPGVVVHHLDEQLQRAFLRDVIDRTSLPEPDRLLGLLLPDGVSYGACTNRAFLVAAALGCRSVHRRDSDSRYQVFEGEPVFPVHHELASLGKRAADASAGVSETNLDPSLAHRPVAMVGASFIGELSVDIGGIRELDKDAYDTVVGLWAPAEWSEEERAGLAEESFKGAGLLPFRGDHATLALVDPMRVDMCNIAFHQDVYERLPLPPATDTIGSDYFLVHAVHDATLPGVLHNRDIENFYTGERRTHAGFMAYQRRFVKFLLSMLHFHFVYAGMAEAGPALLDDGQRLDAAPVRALLARSVRQDRAENERRLDVVQRTYRQLGGKYAEFAERVAADRERLLAEAGRDIEDFVLLIDGWAALVAAGRTADVPSTARPGGTARSRSAAR</sequence>
<dbReference type="Proteomes" id="UP001596242">
    <property type="component" value="Unassembled WGS sequence"/>
</dbReference>
<keyword evidence="2" id="KW-1185">Reference proteome</keyword>
<dbReference type="EMBL" id="JBHSPT010000035">
    <property type="protein sequence ID" value="MFC6056898.1"/>
    <property type="molecule type" value="Genomic_DNA"/>
</dbReference>
<accession>A0ABW1LZV8</accession>
<dbReference type="InterPro" id="IPR046238">
    <property type="entry name" value="DUF6271"/>
</dbReference>